<accession>A0A6J6CI45</accession>
<reference evidence="2" key="1">
    <citation type="submission" date="2020-05" db="EMBL/GenBank/DDBJ databases">
        <authorList>
            <person name="Chiriac C."/>
            <person name="Salcher M."/>
            <person name="Ghai R."/>
            <person name="Kavagutti S V."/>
        </authorList>
    </citation>
    <scope>NUCLEOTIDE SEQUENCE</scope>
</reference>
<protein>
    <submittedName>
        <fullName evidence="2">Unannotated protein</fullName>
    </submittedName>
</protein>
<feature type="region of interest" description="Disordered" evidence="1">
    <location>
        <begin position="75"/>
        <end position="96"/>
    </location>
</feature>
<proteinExistence type="predicted"/>
<name>A0A6J6CI45_9ZZZZ</name>
<dbReference type="EMBL" id="CAEZSR010000028">
    <property type="protein sequence ID" value="CAB4551087.1"/>
    <property type="molecule type" value="Genomic_DNA"/>
</dbReference>
<gene>
    <name evidence="2" type="ORF">UFOPK1493_01065</name>
</gene>
<feature type="compositionally biased region" description="Basic residues" evidence="1">
    <location>
        <begin position="75"/>
        <end position="89"/>
    </location>
</feature>
<organism evidence="2">
    <name type="scientific">freshwater metagenome</name>
    <dbReference type="NCBI Taxonomy" id="449393"/>
    <lineage>
        <taxon>unclassified sequences</taxon>
        <taxon>metagenomes</taxon>
        <taxon>ecological metagenomes</taxon>
    </lineage>
</organism>
<evidence type="ECO:0000313" key="2">
    <source>
        <dbReference type="EMBL" id="CAB4551087.1"/>
    </source>
</evidence>
<evidence type="ECO:0000256" key="1">
    <source>
        <dbReference type="SAM" id="MobiDB-lite"/>
    </source>
</evidence>
<dbReference type="AlphaFoldDB" id="A0A6J6CI45"/>
<sequence length="96" mass="11097">MPVVPRMLRPSVVIRRNALYKGLLGGSKGWLAVGGVLWSRSFLKKTFGKNEELLTIEKLTKGQFLRIDAVQLPTRRQRRRQKRRARRQVARTARTA</sequence>